<gene>
    <name evidence="1" type="ORF">HF519_28335</name>
</gene>
<reference evidence="1 2" key="1">
    <citation type="submission" date="2020-04" db="EMBL/GenBank/DDBJ databases">
        <authorList>
            <person name="Klaysubun C."/>
            <person name="Duangmal K."/>
            <person name="Lipun K."/>
        </authorList>
    </citation>
    <scope>NUCLEOTIDE SEQUENCE [LARGE SCALE GENOMIC DNA]</scope>
    <source>
        <strain evidence="1 2">DSM 45300</strain>
    </source>
</reference>
<dbReference type="Proteomes" id="UP000586918">
    <property type="component" value="Unassembled WGS sequence"/>
</dbReference>
<name>A0A848DR90_9PSEU</name>
<evidence type="ECO:0000313" key="1">
    <source>
        <dbReference type="EMBL" id="NMH95390.1"/>
    </source>
</evidence>
<organism evidence="1 2">
    <name type="scientific">Pseudonocardia bannensis</name>
    <dbReference type="NCBI Taxonomy" id="630973"/>
    <lineage>
        <taxon>Bacteria</taxon>
        <taxon>Bacillati</taxon>
        <taxon>Actinomycetota</taxon>
        <taxon>Actinomycetes</taxon>
        <taxon>Pseudonocardiales</taxon>
        <taxon>Pseudonocardiaceae</taxon>
        <taxon>Pseudonocardia</taxon>
    </lineage>
</organism>
<evidence type="ECO:0000313" key="2">
    <source>
        <dbReference type="Proteomes" id="UP000586918"/>
    </source>
</evidence>
<keyword evidence="2" id="KW-1185">Reference proteome</keyword>
<dbReference type="InterPro" id="IPR046828">
    <property type="entry name" value="RepSA"/>
</dbReference>
<proteinExistence type="predicted"/>
<sequence length="197" mass="22357">MLEVARPDGTPLALAWGAQVDVRRISATAADEVTDDTGEITDARLAGYIAKYATKGTGNTDQHPDRPIRSLAHLDHLRLHSHHRRIIETAWHLADHEQYDGLNLRKWAHMLGFRGHFLTKSRRYSTTFRAIHGDQRTWRLAQTLDELGHDPTDEPVIVVNDWHLVGIGHHTDTDRELALAVAERRRDHRRTTAGSTP</sequence>
<dbReference type="EMBL" id="JAAXKZ010000183">
    <property type="protein sequence ID" value="NMH95390.1"/>
    <property type="molecule type" value="Genomic_DNA"/>
</dbReference>
<evidence type="ECO:0008006" key="3">
    <source>
        <dbReference type="Google" id="ProtNLM"/>
    </source>
</evidence>
<protein>
    <recommendedName>
        <fullName evidence="3">Replication initiation protein</fullName>
    </recommendedName>
</protein>
<comment type="caution">
    <text evidence="1">The sequence shown here is derived from an EMBL/GenBank/DDBJ whole genome shotgun (WGS) entry which is preliminary data.</text>
</comment>
<dbReference type="AlphaFoldDB" id="A0A848DR90"/>
<dbReference type="Pfam" id="PF20199">
    <property type="entry name" value="RepSA"/>
    <property type="match status" value="1"/>
</dbReference>
<accession>A0A848DR90</accession>